<sequence length="417" mass="46129">MLLIYGLVALATAQNAAIITSGTGPMTSETLFEKQDEVADYINVTCTETNMCIKIDTQYFPLRRDHPLEPDAISMVTPDCRNNRTVIGSTLIVCTKEYGDPTCPKVFNLNSTHASYQVTLNTQNTTVENTAPNGATNITIFQYELPFSCTYPLDYLLTLSSLNGDEYGYYIPKIYTPKLITLLIPDGEGKGEFPVVMLLYENQDYQNVYQESPTIDSPANSVIQARECWATPTSEIAVNRFDLITDYCASPVENIQQDPEVNILNNGDTTDVRWTSKVFKFDGTENNRVYLHCRARICFNTNGDPAECDKLNTCANRRRRALVGSGGLGVSPAEEYSEEVELTTGPIYITENGAKFVVAGEDGDEVAVPVQIAEVGTLSPYVAWMIIGTVENFTALVLVMVFLSLLLVIVVKKRVSK</sequence>
<dbReference type="Pfam" id="PF00100">
    <property type="entry name" value="Zona_pellucida"/>
    <property type="match status" value="1"/>
</dbReference>
<dbReference type="InterPro" id="IPR055356">
    <property type="entry name" value="ZP-N"/>
</dbReference>
<dbReference type="InterPro" id="IPR001507">
    <property type="entry name" value="ZP_dom"/>
</dbReference>
<keyword evidence="2" id="KW-1015">Disulfide bond</keyword>
<dbReference type="EMBL" id="OU015569">
    <property type="protein sequence ID" value="CAG5096286.1"/>
    <property type="molecule type" value="Genomic_DNA"/>
</dbReference>
<dbReference type="PANTHER" id="PTHR14002">
    <property type="entry name" value="ENDOGLIN/TGF-BETA RECEPTOR TYPE III"/>
    <property type="match status" value="1"/>
</dbReference>
<accession>A0ABN7SE44</accession>
<dbReference type="InterPro" id="IPR055355">
    <property type="entry name" value="ZP-C"/>
</dbReference>
<evidence type="ECO:0000259" key="4">
    <source>
        <dbReference type="PROSITE" id="PS51034"/>
    </source>
</evidence>
<feature type="transmembrane region" description="Helical" evidence="3">
    <location>
        <begin position="381"/>
        <end position="411"/>
    </location>
</feature>
<evidence type="ECO:0000256" key="2">
    <source>
        <dbReference type="ARBA" id="ARBA00023157"/>
    </source>
</evidence>
<dbReference type="Proteomes" id="UP001158576">
    <property type="component" value="Chromosome XSR"/>
</dbReference>
<name>A0ABN7SE44_OIKDI</name>
<keyword evidence="1" id="KW-0732">Signal</keyword>
<keyword evidence="3" id="KW-1133">Transmembrane helix</keyword>
<gene>
    <name evidence="5" type="ORF">OKIOD_LOCUS6108</name>
</gene>
<proteinExistence type="predicted"/>
<organism evidence="5 6">
    <name type="scientific">Oikopleura dioica</name>
    <name type="common">Tunicate</name>
    <dbReference type="NCBI Taxonomy" id="34765"/>
    <lineage>
        <taxon>Eukaryota</taxon>
        <taxon>Metazoa</taxon>
        <taxon>Chordata</taxon>
        <taxon>Tunicata</taxon>
        <taxon>Appendicularia</taxon>
        <taxon>Copelata</taxon>
        <taxon>Oikopleuridae</taxon>
        <taxon>Oikopleura</taxon>
    </lineage>
</organism>
<keyword evidence="3" id="KW-0472">Membrane</keyword>
<keyword evidence="3" id="KW-0812">Transmembrane</keyword>
<dbReference type="Gene3D" id="2.60.40.3210">
    <property type="entry name" value="Zona pellucida, ZP-N domain"/>
    <property type="match status" value="1"/>
</dbReference>
<dbReference type="PANTHER" id="PTHR14002:SF20">
    <property type="entry name" value="ZONA PELLUCIDA-LIKE DOMAIN-CONTAINING PROTEIN 1"/>
    <property type="match status" value="1"/>
</dbReference>
<dbReference type="PROSITE" id="PS51034">
    <property type="entry name" value="ZP_2"/>
    <property type="match status" value="1"/>
</dbReference>
<keyword evidence="6" id="KW-1185">Reference proteome</keyword>
<dbReference type="SMART" id="SM00241">
    <property type="entry name" value="ZP"/>
    <property type="match status" value="1"/>
</dbReference>
<protein>
    <submittedName>
        <fullName evidence="5">Oidioi.mRNA.OKI2018_I69.XSR.g14550.t1.cds</fullName>
    </submittedName>
</protein>
<dbReference type="Gene3D" id="2.60.40.4100">
    <property type="entry name" value="Zona pellucida, ZP-C domain"/>
    <property type="match status" value="1"/>
</dbReference>
<evidence type="ECO:0000313" key="6">
    <source>
        <dbReference type="Proteomes" id="UP001158576"/>
    </source>
</evidence>
<evidence type="ECO:0000313" key="5">
    <source>
        <dbReference type="EMBL" id="CAG5096286.1"/>
    </source>
</evidence>
<reference evidence="5 6" key="1">
    <citation type="submission" date="2021-04" db="EMBL/GenBank/DDBJ databases">
        <authorList>
            <person name="Bliznina A."/>
        </authorList>
    </citation>
    <scope>NUCLEOTIDE SEQUENCE [LARGE SCALE GENOMIC DNA]</scope>
</reference>
<evidence type="ECO:0000256" key="1">
    <source>
        <dbReference type="ARBA" id="ARBA00022729"/>
    </source>
</evidence>
<dbReference type="InterPro" id="IPR042235">
    <property type="entry name" value="ZP-C_dom"/>
</dbReference>
<dbReference type="Pfam" id="PF23344">
    <property type="entry name" value="ZP-N"/>
    <property type="match status" value="1"/>
</dbReference>
<evidence type="ECO:0000256" key="3">
    <source>
        <dbReference type="SAM" id="Phobius"/>
    </source>
</evidence>
<feature type="domain" description="ZP" evidence="4">
    <location>
        <begin position="45"/>
        <end position="315"/>
    </location>
</feature>